<accession>A0A2M9ZG96</accession>
<feature type="chain" id="PRO_5014618395" evidence="1">
    <location>
        <begin position="22"/>
        <end position="160"/>
    </location>
</feature>
<evidence type="ECO:0000256" key="1">
    <source>
        <dbReference type="SAM" id="SignalP"/>
    </source>
</evidence>
<sequence length="160" mass="17928">MQTYKKILFILIAFISVSVSAKDGDTVLSFETEQEYVDFIYSLSPVLLQQYPKSIVRWVYLNSSQYETDIGNVLLLANADFNKKVNKKFFKLSEGESIISLLDKGTMLLGKRKSASGDQAIWINIIGYDQHGKVLVVNDSKVGAAQQIPSDGLESAYYIK</sequence>
<name>A0A2M9ZG96_9LEPT</name>
<evidence type="ECO:0000313" key="3">
    <source>
        <dbReference type="Proteomes" id="UP000231912"/>
    </source>
</evidence>
<organism evidence="2 3">
    <name type="scientific">Leptospira wolffii</name>
    <dbReference type="NCBI Taxonomy" id="409998"/>
    <lineage>
        <taxon>Bacteria</taxon>
        <taxon>Pseudomonadati</taxon>
        <taxon>Spirochaetota</taxon>
        <taxon>Spirochaetia</taxon>
        <taxon>Leptospirales</taxon>
        <taxon>Leptospiraceae</taxon>
        <taxon>Leptospira</taxon>
    </lineage>
</organism>
<dbReference type="Proteomes" id="UP000231912">
    <property type="component" value="Unassembled WGS sequence"/>
</dbReference>
<dbReference type="AlphaFoldDB" id="A0A2M9ZG96"/>
<dbReference type="EMBL" id="NPDT01000001">
    <property type="protein sequence ID" value="PJZ67443.1"/>
    <property type="molecule type" value="Genomic_DNA"/>
</dbReference>
<reference evidence="2 3" key="1">
    <citation type="submission" date="2017-07" db="EMBL/GenBank/DDBJ databases">
        <title>Leptospira spp. isolated from tropical soils.</title>
        <authorList>
            <person name="Thibeaux R."/>
            <person name="Iraola G."/>
            <person name="Ferres I."/>
            <person name="Bierque E."/>
            <person name="Girault D."/>
            <person name="Soupe-Gilbert M.-E."/>
            <person name="Picardeau M."/>
            <person name="Goarant C."/>
        </authorList>
    </citation>
    <scope>NUCLEOTIDE SEQUENCE [LARGE SCALE GENOMIC DNA]</scope>
    <source>
        <strain evidence="2 3">FH2-C-A2</strain>
    </source>
</reference>
<dbReference type="RefSeq" id="WP_100757936.1">
    <property type="nucleotide sequence ID" value="NZ_NPDT01000001.1"/>
</dbReference>
<evidence type="ECO:0000313" key="2">
    <source>
        <dbReference type="EMBL" id="PJZ67443.1"/>
    </source>
</evidence>
<feature type="signal peptide" evidence="1">
    <location>
        <begin position="1"/>
        <end position="21"/>
    </location>
</feature>
<protein>
    <submittedName>
        <fullName evidence="2">Uncharacterized protein</fullName>
    </submittedName>
</protein>
<keyword evidence="1" id="KW-0732">Signal</keyword>
<gene>
    <name evidence="2" type="ORF">CH371_05325</name>
</gene>
<comment type="caution">
    <text evidence="2">The sequence shown here is derived from an EMBL/GenBank/DDBJ whole genome shotgun (WGS) entry which is preliminary data.</text>
</comment>
<proteinExistence type="predicted"/>